<name>A0ABU5V6S2_9GAMM</name>
<sequence length="344" mass="37654">MTALPLAFGAPLLTASIRSTPEDFQVDELPAFEATGEGEHLLLDIRKRGANTVAVAKQLAQWAGLPEMAVSYAGQKDRHAVTTQRFSVHLPRRVAPDLAALASDDVQVLASTWHNRKLQRGALAGNRFKLVLRDLQGDAAAIDERLRLIAARGLPNWFGEQRFGRDGGNVPAALQMFAGRRVRKDQRSMLLSAARSALFNRVLAARVEQGNWDTPLDGEVWMLDGSRSVFGPEPMSDVLAKRLARFDIHPSAPLWGVGELRSTDAARALEEQALSDDQALALRAGLEEAGLKQERRALRLRPALMQHQWLAADVLELSFALPPGCYATAVLHELGQTNDASRAE</sequence>
<dbReference type="InterPro" id="IPR042214">
    <property type="entry name" value="TruD_catalytic"/>
</dbReference>
<reference evidence="6 7" key="1">
    <citation type="submission" date="2023-12" db="EMBL/GenBank/DDBJ databases">
        <title>Stenotrophomonas guangdongensis sp. nov., isolated from wilted pepper plants (Capsicum annuum).</title>
        <authorList>
            <person name="Qiu M."/>
            <person name="Li Y."/>
            <person name="Liu Q."/>
            <person name="Zhang X."/>
            <person name="Huang Y."/>
            <person name="Guo R."/>
            <person name="Hu M."/>
            <person name="Zhou J."/>
            <person name="Zhou X."/>
        </authorList>
    </citation>
    <scope>NUCLEOTIDE SEQUENCE [LARGE SCALE GENOMIC DNA]</scope>
    <source>
        <strain evidence="6 7">MH1</strain>
    </source>
</reference>
<dbReference type="InterPro" id="IPR043165">
    <property type="entry name" value="TruD_insert_sf"/>
</dbReference>
<comment type="caution">
    <text evidence="6">The sequence shown here is derived from an EMBL/GenBank/DDBJ whole genome shotgun (WGS) entry which is preliminary data.</text>
</comment>
<comment type="function">
    <text evidence="4">Responsible for synthesis of pseudouridine from uracil-13 in transfer RNAs.</text>
</comment>
<dbReference type="Proteomes" id="UP001301653">
    <property type="component" value="Unassembled WGS sequence"/>
</dbReference>
<dbReference type="GO" id="GO:0160150">
    <property type="term" value="F:tRNA pseudouridine(13) synthase activity"/>
    <property type="evidence" value="ECO:0007669"/>
    <property type="project" value="UniProtKB-EC"/>
</dbReference>
<dbReference type="InterPro" id="IPR001656">
    <property type="entry name" value="PsdUridine_synth_TruD"/>
</dbReference>
<evidence type="ECO:0000256" key="1">
    <source>
        <dbReference type="ARBA" id="ARBA00007953"/>
    </source>
</evidence>
<dbReference type="PANTHER" id="PTHR47811">
    <property type="entry name" value="TRNA PSEUDOURIDINE SYNTHASE D"/>
    <property type="match status" value="1"/>
</dbReference>
<dbReference type="Pfam" id="PF01142">
    <property type="entry name" value="TruD"/>
    <property type="match status" value="2"/>
</dbReference>
<keyword evidence="7" id="KW-1185">Reference proteome</keyword>
<gene>
    <name evidence="4 6" type="primary">truD</name>
    <name evidence="6" type="ORF">VA603_16085</name>
</gene>
<comment type="similarity">
    <text evidence="1 4">Belongs to the pseudouridine synthase TruD family.</text>
</comment>
<evidence type="ECO:0000256" key="4">
    <source>
        <dbReference type="HAMAP-Rule" id="MF_01082"/>
    </source>
</evidence>
<proteinExistence type="inferred from homology"/>
<evidence type="ECO:0000256" key="3">
    <source>
        <dbReference type="ARBA" id="ARBA00023235"/>
    </source>
</evidence>
<keyword evidence="2 4" id="KW-0819">tRNA processing</keyword>
<dbReference type="SUPFAM" id="SSF55120">
    <property type="entry name" value="Pseudouridine synthase"/>
    <property type="match status" value="1"/>
</dbReference>
<evidence type="ECO:0000259" key="5">
    <source>
        <dbReference type="PROSITE" id="PS50984"/>
    </source>
</evidence>
<keyword evidence="3 4" id="KW-0413">Isomerase</keyword>
<organism evidence="6 7">
    <name type="scientific">Stenotrophomonas capsici</name>
    <dbReference type="NCBI Taxonomy" id="3110230"/>
    <lineage>
        <taxon>Bacteria</taxon>
        <taxon>Pseudomonadati</taxon>
        <taxon>Pseudomonadota</taxon>
        <taxon>Gammaproteobacteria</taxon>
        <taxon>Lysobacterales</taxon>
        <taxon>Lysobacteraceae</taxon>
        <taxon>Stenotrophomonas</taxon>
    </lineage>
</organism>
<dbReference type="HAMAP" id="MF_01082">
    <property type="entry name" value="TruD"/>
    <property type="match status" value="1"/>
</dbReference>
<dbReference type="PROSITE" id="PS01268">
    <property type="entry name" value="UPF0024"/>
    <property type="match status" value="1"/>
</dbReference>
<dbReference type="PANTHER" id="PTHR47811:SF1">
    <property type="entry name" value="TRNA PSEUDOURIDINE SYNTHASE D"/>
    <property type="match status" value="1"/>
</dbReference>
<feature type="domain" description="TRUD" evidence="5">
    <location>
        <begin position="153"/>
        <end position="300"/>
    </location>
</feature>
<dbReference type="CDD" id="cd02575">
    <property type="entry name" value="PseudoU_synth_EcTruD"/>
    <property type="match status" value="1"/>
</dbReference>
<feature type="active site" description="Nucleophile" evidence="4">
    <location>
        <position position="77"/>
    </location>
</feature>
<comment type="catalytic activity">
    <reaction evidence="4">
        <text>uridine(13) in tRNA = pseudouridine(13) in tRNA</text>
        <dbReference type="Rhea" id="RHEA:42540"/>
        <dbReference type="Rhea" id="RHEA-COMP:10105"/>
        <dbReference type="Rhea" id="RHEA-COMP:10106"/>
        <dbReference type="ChEBI" id="CHEBI:65314"/>
        <dbReference type="ChEBI" id="CHEBI:65315"/>
        <dbReference type="EC" id="5.4.99.27"/>
    </reaction>
</comment>
<dbReference type="EMBL" id="JAYFUH010000249">
    <property type="protein sequence ID" value="MEA5669063.1"/>
    <property type="molecule type" value="Genomic_DNA"/>
</dbReference>
<dbReference type="Gene3D" id="3.30.2350.20">
    <property type="entry name" value="TruD, catalytic domain"/>
    <property type="match status" value="1"/>
</dbReference>
<dbReference type="InterPro" id="IPR050170">
    <property type="entry name" value="TruD_pseudoU_synthase"/>
</dbReference>
<dbReference type="InterPro" id="IPR020103">
    <property type="entry name" value="PsdUridine_synth_cat_dom_sf"/>
</dbReference>
<evidence type="ECO:0000313" key="7">
    <source>
        <dbReference type="Proteomes" id="UP001301653"/>
    </source>
</evidence>
<dbReference type="NCBIfam" id="NF002153">
    <property type="entry name" value="PRK00984.1-2"/>
    <property type="match status" value="1"/>
</dbReference>
<dbReference type="Gene3D" id="3.30.2340.10">
    <property type="entry name" value="TruD, insertion domain"/>
    <property type="match status" value="1"/>
</dbReference>
<dbReference type="RefSeq" id="WP_323439442.1">
    <property type="nucleotide sequence ID" value="NZ_JAYFUH010000249.1"/>
</dbReference>
<dbReference type="PROSITE" id="PS50984">
    <property type="entry name" value="TRUD"/>
    <property type="match status" value="1"/>
</dbReference>
<protein>
    <recommendedName>
        <fullName evidence="4">tRNA pseudouridine synthase D</fullName>
        <ecNumber evidence="4">5.4.99.27</ecNumber>
    </recommendedName>
    <alternativeName>
        <fullName evidence="4">tRNA pseudouridine(13) synthase</fullName>
    </alternativeName>
    <alternativeName>
        <fullName evidence="4">tRNA pseudouridylate synthase D</fullName>
    </alternativeName>
    <alternativeName>
        <fullName evidence="4">tRNA-uridine isomerase D</fullName>
    </alternativeName>
</protein>
<dbReference type="InterPro" id="IPR020119">
    <property type="entry name" value="PsdUridine_synth_TruD_CS"/>
</dbReference>
<accession>A0ABU5V6S2</accession>
<dbReference type="EC" id="5.4.99.27" evidence="4"/>
<evidence type="ECO:0000313" key="6">
    <source>
        <dbReference type="EMBL" id="MEA5669063.1"/>
    </source>
</evidence>
<dbReference type="InterPro" id="IPR011760">
    <property type="entry name" value="PsdUridine_synth_TruD_insert"/>
</dbReference>
<evidence type="ECO:0000256" key="2">
    <source>
        <dbReference type="ARBA" id="ARBA00022694"/>
    </source>
</evidence>